<dbReference type="Proteomes" id="UP000070659">
    <property type="component" value="Unassembled WGS sequence"/>
</dbReference>
<dbReference type="AlphaFoldDB" id="A0A132N7B7"/>
<evidence type="ECO:0000313" key="4">
    <source>
        <dbReference type="Proteomes" id="UP000070598"/>
    </source>
</evidence>
<evidence type="ECO:0000313" key="3">
    <source>
        <dbReference type="EMBL" id="KWX09073.1"/>
    </source>
</evidence>
<evidence type="ECO:0008006" key="6">
    <source>
        <dbReference type="Google" id="ProtNLM"/>
    </source>
</evidence>
<sequence length="478" mass="52936">MSVADLDEQQHRLVLTAHPLQRVGAYALAELAGAEEPEKVTPEGFNTAVAKMTADAIRAAKVRDTKRPEGFWLKVSLSFFPNSKMNHNAQLKKSDEELAAGIRAWRSPPEPASWPGVRCVLCGREAVGFYGKVDVPLAESHLYRNTTPRGHAGLALCWPCVCSFHALPYGCRLTGGPSIALHSWDERFLARVVSRQVERNHQHIVLGRAADKIPAREVVALHALRHYGERLTAGVELLVFSNNNKGQTLEIHSLEQPLAEWLRKTARRPELRQGFAALLRAHAGPKSPGVVGLARNAFHDPERIPAACARYLADRFDRSGLVPSDAADLAGLCSSFAIEVMWMKENDLAEIKATAHGVALLLSRETSAGKLREFHSTLKDPGRMQAWLRTRAVEWTLNPPEGADRPLLGSRAFQLLFDTGSDNRAWFHRQLLFVAVLEELHRLGWRPADGAAVAKEITEEDQPLGEDDTKYLQGEESL</sequence>
<accession>A0A132N7B7</accession>
<dbReference type="Proteomes" id="UP000070598">
    <property type="component" value="Unassembled WGS sequence"/>
</dbReference>
<dbReference type="EMBL" id="JYIK01000893">
    <property type="protein sequence ID" value="KWX09073.1"/>
    <property type="molecule type" value="Genomic_DNA"/>
</dbReference>
<comment type="caution">
    <text evidence="2">The sequence shown here is derived from an EMBL/GenBank/DDBJ whole genome shotgun (WGS) entry which is preliminary data.</text>
</comment>
<dbReference type="PATRIC" id="fig|1469144.8.peg.1617"/>
<organism evidence="2 5">
    <name type="scientific">Carbonactinospora thermoautotrophica</name>
    <dbReference type="NCBI Taxonomy" id="1469144"/>
    <lineage>
        <taxon>Bacteria</taxon>
        <taxon>Bacillati</taxon>
        <taxon>Actinomycetota</taxon>
        <taxon>Actinomycetes</taxon>
        <taxon>Kitasatosporales</taxon>
        <taxon>Carbonactinosporaceae</taxon>
        <taxon>Carbonactinospora</taxon>
    </lineage>
</organism>
<reference evidence="4" key="1">
    <citation type="submission" date="2015-02" db="EMBL/GenBank/DDBJ databases">
        <title>Physiological reanalysis, assessment of diazotrophy, and genome sequences of multiple isolates of Streptomyces thermoautotrophicus.</title>
        <authorList>
            <person name="MacKellar D.C."/>
            <person name="Lieber L."/>
            <person name="Norman J."/>
            <person name="Bolger A."/>
            <person name="Tobin C."/>
            <person name="Murray J.W."/>
            <person name="Friesen M."/>
            <person name="Prell J."/>
        </authorList>
    </citation>
    <scope>NUCLEOTIDE SEQUENCE [LARGE SCALE GENOMIC DNA]</scope>
    <source>
        <strain evidence="4">UBT1</strain>
    </source>
</reference>
<proteinExistence type="predicted"/>
<feature type="region of interest" description="Disordered" evidence="1">
    <location>
        <begin position="454"/>
        <end position="478"/>
    </location>
</feature>
<dbReference type="EMBL" id="JYIJ01000009">
    <property type="protein sequence ID" value="KWX05890.1"/>
    <property type="molecule type" value="Genomic_DNA"/>
</dbReference>
<name>A0A132N7B7_9ACTN</name>
<evidence type="ECO:0000313" key="5">
    <source>
        <dbReference type="Proteomes" id="UP000070659"/>
    </source>
</evidence>
<reference evidence="2 5" key="2">
    <citation type="submission" date="2015-02" db="EMBL/GenBank/DDBJ databases">
        <title>Physiological reanalysis, assessment of diazotrophy, and genome sequences of multiple isolates of Streptomyces thermoautotrophicus.</title>
        <authorList>
            <person name="MacKellar D.C."/>
            <person name="Lieber L."/>
            <person name="Norman J."/>
            <person name="Bolger A."/>
            <person name="Tobin C."/>
            <person name="Murray J.W."/>
            <person name="Prell J."/>
        </authorList>
    </citation>
    <scope>NUCLEOTIDE SEQUENCE [LARGE SCALE GENOMIC DNA]</scope>
    <source>
        <strain evidence="2 5">UBT1</strain>
    </source>
</reference>
<evidence type="ECO:0000256" key="1">
    <source>
        <dbReference type="SAM" id="MobiDB-lite"/>
    </source>
</evidence>
<evidence type="ECO:0000313" key="2">
    <source>
        <dbReference type="EMBL" id="KWX05890.1"/>
    </source>
</evidence>
<dbReference type="RefSeq" id="WP_067067788.1">
    <property type="nucleotide sequence ID" value="NZ_JYIJ01000009.1"/>
</dbReference>
<gene>
    <name evidence="2" type="ORF">TH66_00775</name>
    <name evidence="3" type="ORF">TR74_11805</name>
</gene>
<protein>
    <recommendedName>
        <fullName evidence="6">CRISPR-associated protein</fullName>
    </recommendedName>
</protein>